<organism evidence="2 3">
    <name type="scientific">Collybia nuda</name>
    <dbReference type="NCBI Taxonomy" id="64659"/>
    <lineage>
        <taxon>Eukaryota</taxon>
        <taxon>Fungi</taxon>
        <taxon>Dikarya</taxon>
        <taxon>Basidiomycota</taxon>
        <taxon>Agaricomycotina</taxon>
        <taxon>Agaricomycetes</taxon>
        <taxon>Agaricomycetidae</taxon>
        <taxon>Agaricales</taxon>
        <taxon>Tricholomatineae</taxon>
        <taxon>Clitocybaceae</taxon>
        <taxon>Collybia</taxon>
    </lineage>
</organism>
<dbReference type="Gene3D" id="1.20.58.1710">
    <property type="match status" value="1"/>
</dbReference>
<dbReference type="Proteomes" id="UP000807353">
    <property type="component" value="Unassembled WGS sequence"/>
</dbReference>
<accession>A0A9P5YBN8</accession>
<gene>
    <name evidence="2" type="ORF">BDZ94DRAFT_275619</name>
</gene>
<evidence type="ECO:0000313" key="3">
    <source>
        <dbReference type="Proteomes" id="UP000807353"/>
    </source>
</evidence>
<evidence type="ECO:0000313" key="2">
    <source>
        <dbReference type="EMBL" id="KAF9465898.1"/>
    </source>
</evidence>
<dbReference type="AlphaFoldDB" id="A0A9P5YBN8"/>
<name>A0A9P5YBN8_9AGAR</name>
<reference evidence="2" key="1">
    <citation type="submission" date="2020-11" db="EMBL/GenBank/DDBJ databases">
        <authorList>
            <consortium name="DOE Joint Genome Institute"/>
            <person name="Ahrendt S."/>
            <person name="Riley R."/>
            <person name="Andreopoulos W."/>
            <person name="Labutti K."/>
            <person name="Pangilinan J."/>
            <person name="Ruiz-Duenas F.J."/>
            <person name="Barrasa J.M."/>
            <person name="Sanchez-Garcia M."/>
            <person name="Camarero S."/>
            <person name="Miyauchi S."/>
            <person name="Serrano A."/>
            <person name="Linde D."/>
            <person name="Babiker R."/>
            <person name="Drula E."/>
            <person name="Ayuso-Fernandez I."/>
            <person name="Pacheco R."/>
            <person name="Padilla G."/>
            <person name="Ferreira P."/>
            <person name="Barriuso J."/>
            <person name="Kellner H."/>
            <person name="Castanera R."/>
            <person name="Alfaro M."/>
            <person name="Ramirez L."/>
            <person name="Pisabarro A.G."/>
            <person name="Kuo A."/>
            <person name="Tritt A."/>
            <person name="Lipzen A."/>
            <person name="He G."/>
            <person name="Yan M."/>
            <person name="Ng V."/>
            <person name="Cullen D."/>
            <person name="Martin F."/>
            <person name="Rosso M.-N."/>
            <person name="Henrissat B."/>
            <person name="Hibbett D."/>
            <person name="Martinez A.T."/>
            <person name="Grigoriev I.V."/>
        </authorList>
    </citation>
    <scope>NUCLEOTIDE SEQUENCE</scope>
    <source>
        <strain evidence="2">CBS 247.69</strain>
    </source>
</reference>
<feature type="region of interest" description="Disordered" evidence="1">
    <location>
        <begin position="334"/>
        <end position="366"/>
    </location>
</feature>
<feature type="compositionally biased region" description="Acidic residues" evidence="1">
    <location>
        <begin position="286"/>
        <end position="295"/>
    </location>
</feature>
<dbReference type="OrthoDB" id="5568181at2759"/>
<evidence type="ECO:0008006" key="4">
    <source>
        <dbReference type="Google" id="ProtNLM"/>
    </source>
</evidence>
<evidence type="ECO:0000256" key="1">
    <source>
        <dbReference type="SAM" id="MobiDB-lite"/>
    </source>
</evidence>
<protein>
    <recommendedName>
        <fullName evidence="4">Mediator complex subunit 8</fullName>
    </recommendedName>
</protein>
<sequence>MNTTNANTILANASSSLPESSTSNSLAHVTTSPLPVSQLESLKFKANQIIDSIQALQRTIENGHQAAMPAWPDILSKYNILLSQTHSFSLGLAGNQNLNSGRTFNGGSSGGPSNPLERVVLHPSVGMTDAQMDSEVAPLLRNQQTLDVLRMENETVRRIAEHMTTKGSIAVLGGAGPTPPRDMTGSGFGFGNGLGAVRGKVEYEDVLRECEEIRSAHDRRIERAVRAVAMLKEKFDWKQRVEVEVEEPEELEWDPRTRMHQSAMEDNRGGGDEGGDDLHDSNGEGEGGEDADGDVGMESPDGGSSDEDEVEGLVNSAMDTQSPISALLSLPLQNGLTGLVPGPIASTTSSSPRPTLPPDTSTGAGL</sequence>
<proteinExistence type="predicted"/>
<feature type="compositionally biased region" description="Basic and acidic residues" evidence="1">
    <location>
        <begin position="253"/>
        <end position="282"/>
    </location>
</feature>
<feature type="region of interest" description="Disordered" evidence="1">
    <location>
        <begin position="243"/>
        <end position="318"/>
    </location>
</feature>
<comment type="caution">
    <text evidence="2">The sequence shown here is derived from an EMBL/GenBank/DDBJ whole genome shotgun (WGS) entry which is preliminary data.</text>
</comment>
<keyword evidence="3" id="KW-1185">Reference proteome</keyword>
<feature type="compositionally biased region" description="Low complexity" evidence="1">
    <location>
        <begin position="343"/>
        <end position="366"/>
    </location>
</feature>
<dbReference type="EMBL" id="MU150244">
    <property type="protein sequence ID" value="KAF9465898.1"/>
    <property type="molecule type" value="Genomic_DNA"/>
</dbReference>